<gene>
    <name evidence="4" type="ORF">IFM89_033507</name>
</gene>
<dbReference type="FunFam" id="1.25.40.10:FF:000333">
    <property type="entry name" value="Pentatricopeptide repeat-containing protein"/>
    <property type="match status" value="1"/>
</dbReference>
<dbReference type="Gene3D" id="1.25.40.10">
    <property type="entry name" value="Tetratricopeptide repeat domain"/>
    <property type="match status" value="3"/>
</dbReference>
<dbReference type="Pfam" id="PF13041">
    <property type="entry name" value="PPR_2"/>
    <property type="match status" value="1"/>
</dbReference>
<dbReference type="InterPro" id="IPR011990">
    <property type="entry name" value="TPR-like_helical_dom_sf"/>
</dbReference>
<dbReference type="Pfam" id="PF20431">
    <property type="entry name" value="E_motif"/>
    <property type="match status" value="1"/>
</dbReference>
<evidence type="ECO:0008006" key="6">
    <source>
        <dbReference type="Google" id="ProtNLM"/>
    </source>
</evidence>
<dbReference type="InterPro" id="IPR002885">
    <property type="entry name" value="PPR_rpt"/>
</dbReference>
<keyword evidence="5" id="KW-1185">Reference proteome</keyword>
<protein>
    <recommendedName>
        <fullName evidence="6">Pentatricopeptide repeat-containing protein</fullName>
    </recommendedName>
</protein>
<comment type="similarity">
    <text evidence="1">Belongs to the PPR family. PCMP-H subfamily.</text>
</comment>
<evidence type="ECO:0000256" key="1">
    <source>
        <dbReference type="ARBA" id="ARBA00006643"/>
    </source>
</evidence>
<dbReference type="SUPFAM" id="SSF48452">
    <property type="entry name" value="TPR-like"/>
    <property type="match status" value="1"/>
</dbReference>
<feature type="repeat" description="PPR" evidence="3">
    <location>
        <begin position="172"/>
        <end position="206"/>
    </location>
</feature>
<dbReference type="InterPro" id="IPR046960">
    <property type="entry name" value="PPR_At4g14850-like_plant"/>
</dbReference>
<dbReference type="PANTHER" id="PTHR47926:SF344">
    <property type="entry name" value="OS07G0636900 PROTEIN"/>
    <property type="match status" value="1"/>
</dbReference>
<organism evidence="4 5">
    <name type="scientific">Coptis chinensis</name>
    <dbReference type="NCBI Taxonomy" id="261450"/>
    <lineage>
        <taxon>Eukaryota</taxon>
        <taxon>Viridiplantae</taxon>
        <taxon>Streptophyta</taxon>
        <taxon>Embryophyta</taxon>
        <taxon>Tracheophyta</taxon>
        <taxon>Spermatophyta</taxon>
        <taxon>Magnoliopsida</taxon>
        <taxon>Ranunculales</taxon>
        <taxon>Ranunculaceae</taxon>
        <taxon>Coptidoideae</taxon>
        <taxon>Coptis</taxon>
    </lineage>
</organism>
<evidence type="ECO:0000313" key="5">
    <source>
        <dbReference type="Proteomes" id="UP000631114"/>
    </source>
</evidence>
<dbReference type="OrthoDB" id="185373at2759"/>
<name>A0A835HA57_9MAGN</name>
<dbReference type="AlphaFoldDB" id="A0A835HA57"/>
<sequence>MIRAYAKSIFPVKGIHIYNEMHCVNVKCDSFTYSFVLKACGRVSLQRNGEQDEGVVAFLFGRKGAEIHCRAIRDGFYCDEFVQNSLIYMYGQCGLVDFSRSVFDEMSQRTVAAWNTVIAVYDRVDDFESANLLFKLSPEKNVVSWNSLIARYSKMGNIEAAKRVFMEMPVRDVISWNSMISSYVQIKDYRQALVLFRAMQNNGVEPTEITLIAVFGACAESGDLILGREIHDLLKQKEFKIDGYLGIALVDMYAKCGSLNVAREVFDMLRMKHVSCWNSMIMGLSVHGYSEDALELFSTMETKCEEVVPDRITFIGVLIACSHKGLVEEGCCYFRRMIDKYNIRPDMKHYGCMVDLFSRWGKLDEAYQVIKTMPFDANSVLWRTLLGSCRTYGNVELAEEAFSMISELEPPKDGDYVLLSNIYADMEKWEDVERMRNVMIELGVLKKPGSSQIAIK</sequence>
<dbReference type="GO" id="GO:0003723">
    <property type="term" value="F:RNA binding"/>
    <property type="evidence" value="ECO:0007669"/>
    <property type="project" value="InterPro"/>
</dbReference>
<dbReference type="InterPro" id="IPR046848">
    <property type="entry name" value="E_motif"/>
</dbReference>
<evidence type="ECO:0000313" key="4">
    <source>
        <dbReference type="EMBL" id="KAF9594537.1"/>
    </source>
</evidence>
<feature type="repeat" description="PPR" evidence="3">
    <location>
        <begin position="79"/>
        <end position="113"/>
    </location>
</feature>
<accession>A0A835HA57</accession>
<proteinExistence type="inferred from homology"/>
<dbReference type="Pfam" id="PF01535">
    <property type="entry name" value="PPR"/>
    <property type="match status" value="5"/>
</dbReference>
<dbReference type="EMBL" id="JADFTS010000008">
    <property type="protein sequence ID" value="KAF9594537.1"/>
    <property type="molecule type" value="Genomic_DNA"/>
</dbReference>
<dbReference type="Proteomes" id="UP000631114">
    <property type="component" value="Unassembled WGS sequence"/>
</dbReference>
<evidence type="ECO:0000256" key="3">
    <source>
        <dbReference type="PROSITE-ProRule" id="PRU00708"/>
    </source>
</evidence>
<comment type="caution">
    <text evidence="4">The sequence shown here is derived from an EMBL/GenBank/DDBJ whole genome shotgun (WGS) entry which is preliminary data.</text>
</comment>
<dbReference type="GO" id="GO:0009451">
    <property type="term" value="P:RNA modification"/>
    <property type="evidence" value="ECO:0007669"/>
    <property type="project" value="InterPro"/>
</dbReference>
<dbReference type="PROSITE" id="PS51375">
    <property type="entry name" value="PPR"/>
    <property type="match status" value="3"/>
</dbReference>
<dbReference type="FunFam" id="1.25.40.10:FF:000090">
    <property type="entry name" value="Pentatricopeptide repeat-containing protein, chloroplastic"/>
    <property type="match status" value="1"/>
</dbReference>
<keyword evidence="2" id="KW-0677">Repeat</keyword>
<evidence type="ECO:0000256" key="2">
    <source>
        <dbReference type="ARBA" id="ARBA00022737"/>
    </source>
</evidence>
<dbReference type="NCBIfam" id="TIGR00756">
    <property type="entry name" value="PPR"/>
    <property type="match status" value="3"/>
</dbReference>
<dbReference type="PANTHER" id="PTHR47926">
    <property type="entry name" value="PENTATRICOPEPTIDE REPEAT-CONTAINING PROTEIN"/>
    <property type="match status" value="1"/>
</dbReference>
<reference evidence="4 5" key="1">
    <citation type="submission" date="2020-10" db="EMBL/GenBank/DDBJ databases">
        <title>The Coptis chinensis genome and diversification of protoberbering-type alkaloids.</title>
        <authorList>
            <person name="Wang B."/>
            <person name="Shu S."/>
            <person name="Song C."/>
            <person name="Liu Y."/>
        </authorList>
    </citation>
    <scope>NUCLEOTIDE SEQUENCE [LARGE SCALE GENOMIC DNA]</scope>
    <source>
        <strain evidence="4">HL-2020</strain>
        <tissue evidence="4">Leaf</tissue>
    </source>
</reference>
<feature type="repeat" description="PPR" evidence="3">
    <location>
        <begin position="141"/>
        <end position="171"/>
    </location>
</feature>